<comment type="similarity">
    <text evidence="6">Belongs to the NFYC/HAP5 subunit family.</text>
</comment>
<feature type="region of interest" description="Disordered" evidence="7">
    <location>
        <begin position="146"/>
        <end position="236"/>
    </location>
</feature>
<protein>
    <recommendedName>
        <fullName evidence="8">Transcription factor CBF/NF-Y/archaeal histone domain-containing protein</fullName>
    </recommendedName>
</protein>
<dbReference type="OrthoDB" id="447651at2759"/>
<accession>A0A078ARS5</accession>
<dbReference type="GO" id="GO:0000981">
    <property type="term" value="F:DNA-binding transcription factor activity, RNA polymerase II-specific"/>
    <property type="evidence" value="ECO:0007669"/>
    <property type="project" value="TreeGrafter"/>
</dbReference>
<keyword evidence="4" id="KW-0804">Transcription</keyword>
<feature type="compositionally biased region" description="Acidic residues" evidence="7">
    <location>
        <begin position="191"/>
        <end position="202"/>
    </location>
</feature>
<gene>
    <name evidence="9" type="primary">Contig6848.g327</name>
    <name evidence="9" type="ORF">STYLEM_14263</name>
</gene>
<dbReference type="AlphaFoldDB" id="A0A078ARS5"/>
<keyword evidence="3" id="KW-0238">DNA-binding</keyword>
<dbReference type="GO" id="GO:0005634">
    <property type="term" value="C:nucleus"/>
    <property type="evidence" value="ECO:0007669"/>
    <property type="project" value="UniProtKB-SubCell"/>
</dbReference>
<evidence type="ECO:0000256" key="6">
    <source>
        <dbReference type="ARBA" id="ARBA00038129"/>
    </source>
</evidence>
<evidence type="ECO:0000313" key="10">
    <source>
        <dbReference type="Proteomes" id="UP000039865"/>
    </source>
</evidence>
<evidence type="ECO:0000256" key="3">
    <source>
        <dbReference type="ARBA" id="ARBA00023125"/>
    </source>
</evidence>
<dbReference type="GO" id="GO:0000978">
    <property type="term" value="F:RNA polymerase II cis-regulatory region sequence-specific DNA binding"/>
    <property type="evidence" value="ECO:0007669"/>
    <property type="project" value="TreeGrafter"/>
</dbReference>
<keyword evidence="5" id="KW-0539">Nucleus</keyword>
<reference evidence="9 10" key="1">
    <citation type="submission" date="2014-06" db="EMBL/GenBank/DDBJ databases">
        <authorList>
            <person name="Swart Estienne"/>
        </authorList>
    </citation>
    <scope>NUCLEOTIDE SEQUENCE [LARGE SCALE GENOMIC DNA]</scope>
    <source>
        <strain evidence="9 10">130c</strain>
    </source>
</reference>
<evidence type="ECO:0000259" key="8">
    <source>
        <dbReference type="Pfam" id="PF00808"/>
    </source>
</evidence>
<dbReference type="GO" id="GO:0046982">
    <property type="term" value="F:protein heterodimerization activity"/>
    <property type="evidence" value="ECO:0007669"/>
    <property type="project" value="InterPro"/>
</dbReference>
<dbReference type="EMBL" id="CCKQ01013521">
    <property type="protein sequence ID" value="CDW85190.1"/>
    <property type="molecule type" value="Genomic_DNA"/>
</dbReference>
<feature type="domain" description="Transcription factor CBF/NF-Y/archaeal histone" evidence="8">
    <location>
        <begin position="53"/>
        <end position="116"/>
    </location>
</feature>
<dbReference type="Pfam" id="PF00808">
    <property type="entry name" value="CBFD_NFYB_HMF"/>
    <property type="match status" value="1"/>
</dbReference>
<evidence type="ECO:0000256" key="1">
    <source>
        <dbReference type="ARBA" id="ARBA00004123"/>
    </source>
</evidence>
<dbReference type="PANTHER" id="PTHR10252:SF8">
    <property type="entry name" value="NUCLEAR TRANSCRIPTION FACTOR Y SUBUNIT GAMMA"/>
    <property type="match status" value="1"/>
</dbReference>
<dbReference type="Gene3D" id="1.10.20.10">
    <property type="entry name" value="Histone, subunit A"/>
    <property type="match status" value="1"/>
</dbReference>
<keyword evidence="2" id="KW-0805">Transcription regulation</keyword>
<dbReference type="FunFam" id="1.10.20.10:FF:000006">
    <property type="entry name" value="Nuclear transcription factor Y subunit gamma"/>
    <property type="match status" value="1"/>
</dbReference>
<sequence length="236" mass="26943">MISGQYDDDYLRHLAELTDKWNKLKDEIDRMPKSKNMPSYSLIDDLEQFKDQKLPLARIKKIMKSDEDVRMISAEAPILFAKACEMFIIEMTHKAYYYAKKNNRKTLQRNDIAAAITDTEIYDFLLDIMPRDEIINNAKDKQLSQGMQPQSLIGGNAGVLNHNQIPPSSNAFSSVNGRNQGNQQIQNQAIESEDEQEVENAEDQIQGSAQKSKKSLNGKEESKDQVMKGDQQKKRA</sequence>
<name>A0A078ARS5_STYLE</name>
<dbReference type="InterPro" id="IPR003958">
    <property type="entry name" value="CBFA_NFYB_domain"/>
</dbReference>
<feature type="compositionally biased region" description="Low complexity" evidence="7">
    <location>
        <begin position="176"/>
        <end position="188"/>
    </location>
</feature>
<proteinExistence type="inferred from homology"/>
<evidence type="ECO:0000256" key="4">
    <source>
        <dbReference type="ARBA" id="ARBA00023163"/>
    </source>
</evidence>
<keyword evidence="10" id="KW-1185">Reference proteome</keyword>
<dbReference type="InterPro" id="IPR009072">
    <property type="entry name" value="Histone-fold"/>
</dbReference>
<organism evidence="9 10">
    <name type="scientific">Stylonychia lemnae</name>
    <name type="common">Ciliate</name>
    <dbReference type="NCBI Taxonomy" id="5949"/>
    <lineage>
        <taxon>Eukaryota</taxon>
        <taxon>Sar</taxon>
        <taxon>Alveolata</taxon>
        <taxon>Ciliophora</taxon>
        <taxon>Intramacronucleata</taxon>
        <taxon>Spirotrichea</taxon>
        <taxon>Stichotrichia</taxon>
        <taxon>Sporadotrichida</taxon>
        <taxon>Oxytrichidae</taxon>
        <taxon>Stylonychinae</taxon>
        <taxon>Stylonychia</taxon>
    </lineage>
</organism>
<dbReference type="InParanoid" id="A0A078ARS5"/>
<evidence type="ECO:0000256" key="7">
    <source>
        <dbReference type="SAM" id="MobiDB-lite"/>
    </source>
</evidence>
<evidence type="ECO:0000256" key="5">
    <source>
        <dbReference type="ARBA" id="ARBA00023242"/>
    </source>
</evidence>
<comment type="subcellular location">
    <subcellularLocation>
        <location evidence="1">Nucleus</location>
    </subcellularLocation>
</comment>
<dbReference type="Proteomes" id="UP000039865">
    <property type="component" value="Unassembled WGS sequence"/>
</dbReference>
<dbReference type="SUPFAM" id="SSF47113">
    <property type="entry name" value="Histone-fold"/>
    <property type="match status" value="1"/>
</dbReference>
<feature type="compositionally biased region" description="Polar residues" evidence="7">
    <location>
        <begin position="161"/>
        <end position="175"/>
    </location>
</feature>
<evidence type="ECO:0000256" key="2">
    <source>
        <dbReference type="ARBA" id="ARBA00023015"/>
    </source>
</evidence>
<evidence type="ECO:0000313" key="9">
    <source>
        <dbReference type="EMBL" id="CDW85190.1"/>
    </source>
</evidence>
<dbReference type="CDD" id="cd22908">
    <property type="entry name" value="HFD_NFYC-like"/>
    <property type="match status" value="1"/>
</dbReference>
<feature type="compositionally biased region" description="Basic and acidic residues" evidence="7">
    <location>
        <begin position="217"/>
        <end position="236"/>
    </location>
</feature>
<dbReference type="InterPro" id="IPR050568">
    <property type="entry name" value="Transcr_DNA_Rep_Reg"/>
</dbReference>
<dbReference type="PANTHER" id="PTHR10252">
    <property type="entry name" value="HISTONE-LIKE TRANSCRIPTION FACTOR CCAAT-RELATED"/>
    <property type="match status" value="1"/>
</dbReference>